<name>A0A8A0RQA6_9FIRM</name>
<dbReference type="Pfam" id="PF02875">
    <property type="entry name" value="Mur_ligase_C"/>
    <property type="match status" value="1"/>
</dbReference>
<evidence type="ECO:0000313" key="18">
    <source>
        <dbReference type="EMBL" id="QSQ09738.1"/>
    </source>
</evidence>
<dbReference type="EMBL" id="CP059066">
    <property type="protein sequence ID" value="QSQ09738.1"/>
    <property type="molecule type" value="Genomic_DNA"/>
</dbReference>
<dbReference type="InterPro" id="IPR004101">
    <property type="entry name" value="Mur_ligase_C"/>
</dbReference>
<dbReference type="GO" id="GO:0071555">
    <property type="term" value="P:cell wall organization"/>
    <property type="evidence" value="ECO:0007669"/>
    <property type="project" value="UniProtKB-KW"/>
</dbReference>
<evidence type="ECO:0000256" key="5">
    <source>
        <dbReference type="ARBA" id="ARBA00022598"/>
    </source>
</evidence>
<organism evidence="18 19">
    <name type="scientific">Koleobacter methoxysyntrophicus</name>
    <dbReference type="NCBI Taxonomy" id="2751313"/>
    <lineage>
        <taxon>Bacteria</taxon>
        <taxon>Bacillati</taxon>
        <taxon>Bacillota</taxon>
        <taxon>Clostridia</taxon>
        <taxon>Koleobacterales</taxon>
        <taxon>Koleobacteraceae</taxon>
        <taxon>Koleobacter</taxon>
    </lineage>
</organism>
<dbReference type="InterPro" id="IPR013221">
    <property type="entry name" value="Mur_ligase_cen"/>
</dbReference>
<dbReference type="GO" id="GO:0008360">
    <property type="term" value="P:regulation of cell shape"/>
    <property type="evidence" value="ECO:0007669"/>
    <property type="project" value="UniProtKB-KW"/>
</dbReference>
<feature type="domain" description="Mur ligase central" evidence="17">
    <location>
        <begin position="110"/>
        <end position="288"/>
    </location>
</feature>
<comment type="pathway">
    <text evidence="2 14">Cell wall biogenesis; peptidoglycan biosynthesis.</text>
</comment>
<comment type="similarity">
    <text evidence="14">Belongs to the MurCDEF family.</text>
</comment>
<dbReference type="KEGG" id="kme:H0A61_02118"/>
<dbReference type="EC" id="6.3.2.8" evidence="3 14"/>
<evidence type="ECO:0000256" key="10">
    <source>
        <dbReference type="ARBA" id="ARBA00022984"/>
    </source>
</evidence>
<evidence type="ECO:0000256" key="9">
    <source>
        <dbReference type="ARBA" id="ARBA00022960"/>
    </source>
</evidence>
<protein>
    <recommendedName>
        <fullName evidence="3 14">UDP-N-acetylmuramate--L-alanine ligase</fullName>
        <ecNumber evidence="3 14">6.3.2.8</ecNumber>
    </recommendedName>
    <alternativeName>
        <fullName evidence="14">UDP-N-acetylmuramoyl-L-alanine synthetase</fullName>
    </alternativeName>
</protein>
<dbReference type="GO" id="GO:0051301">
    <property type="term" value="P:cell division"/>
    <property type="evidence" value="ECO:0007669"/>
    <property type="project" value="UniProtKB-KW"/>
</dbReference>
<evidence type="ECO:0000256" key="7">
    <source>
        <dbReference type="ARBA" id="ARBA00022741"/>
    </source>
</evidence>
<keyword evidence="10 14" id="KW-0573">Peptidoglycan synthesis</keyword>
<evidence type="ECO:0000259" key="15">
    <source>
        <dbReference type="Pfam" id="PF01225"/>
    </source>
</evidence>
<dbReference type="InterPro" id="IPR036565">
    <property type="entry name" value="Mur-like_cat_sf"/>
</dbReference>
<dbReference type="NCBIfam" id="TIGR01082">
    <property type="entry name" value="murC"/>
    <property type="match status" value="1"/>
</dbReference>
<evidence type="ECO:0000256" key="2">
    <source>
        <dbReference type="ARBA" id="ARBA00004752"/>
    </source>
</evidence>
<evidence type="ECO:0000256" key="3">
    <source>
        <dbReference type="ARBA" id="ARBA00012211"/>
    </source>
</evidence>
<reference evidence="18" key="1">
    <citation type="submission" date="2020-07" db="EMBL/GenBank/DDBJ databases">
        <title>Koleobacter methoxysyntrophicus gen. nov., sp. nov., a novel anaerobic bacterium isolated from deep subsurface oil field and proposal of Koleobacterales ord. nov. in the phylum Firmicutes.</title>
        <authorList>
            <person name="Sakamoto S."/>
            <person name="Tamaki H."/>
        </authorList>
    </citation>
    <scope>NUCLEOTIDE SEQUENCE</scope>
    <source>
        <strain evidence="18">NRmbB1</strain>
    </source>
</reference>
<evidence type="ECO:0000313" key="19">
    <source>
        <dbReference type="Proteomes" id="UP000662904"/>
    </source>
</evidence>
<evidence type="ECO:0000259" key="16">
    <source>
        <dbReference type="Pfam" id="PF02875"/>
    </source>
</evidence>
<dbReference type="SUPFAM" id="SSF53244">
    <property type="entry name" value="MurD-like peptide ligases, peptide-binding domain"/>
    <property type="match status" value="1"/>
</dbReference>
<comment type="function">
    <text evidence="14">Cell wall formation.</text>
</comment>
<dbReference type="GO" id="GO:0005524">
    <property type="term" value="F:ATP binding"/>
    <property type="evidence" value="ECO:0007669"/>
    <property type="project" value="UniProtKB-UniRule"/>
</dbReference>
<gene>
    <name evidence="14 18" type="primary">murC</name>
    <name evidence="18" type="ORF">H0A61_02118</name>
</gene>
<comment type="subcellular location">
    <subcellularLocation>
        <location evidence="1 14">Cytoplasm</location>
    </subcellularLocation>
</comment>
<feature type="domain" description="Mur ligase N-terminal catalytic" evidence="15">
    <location>
        <begin position="7"/>
        <end position="105"/>
    </location>
</feature>
<evidence type="ECO:0000256" key="6">
    <source>
        <dbReference type="ARBA" id="ARBA00022618"/>
    </source>
</evidence>
<dbReference type="UniPathway" id="UPA00219"/>
<keyword evidence="5 14" id="KW-0436">Ligase</keyword>
<keyword evidence="4 14" id="KW-0963">Cytoplasm</keyword>
<evidence type="ECO:0000256" key="8">
    <source>
        <dbReference type="ARBA" id="ARBA00022840"/>
    </source>
</evidence>
<dbReference type="SUPFAM" id="SSF53623">
    <property type="entry name" value="MurD-like peptide ligases, catalytic domain"/>
    <property type="match status" value="1"/>
</dbReference>
<dbReference type="InterPro" id="IPR036615">
    <property type="entry name" value="Mur_ligase_C_dom_sf"/>
</dbReference>
<dbReference type="Pfam" id="PF08245">
    <property type="entry name" value="Mur_ligase_M"/>
    <property type="match status" value="1"/>
</dbReference>
<dbReference type="AlphaFoldDB" id="A0A8A0RQA6"/>
<dbReference type="PANTHER" id="PTHR43445:SF3">
    <property type="entry name" value="UDP-N-ACETYLMURAMATE--L-ALANINE LIGASE"/>
    <property type="match status" value="1"/>
</dbReference>
<feature type="domain" description="Mur ligase C-terminal" evidence="16">
    <location>
        <begin position="311"/>
        <end position="440"/>
    </location>
</feature>
<evidence type="ECO:0000256" key="4">
    <source>
        <dbReference type="ARBA" id="ARBA00022490"/>
    </source>
</evidence>
<keyword evidence="12 14" id="KW-0961">Cell wall biogenesis/degradation</keyword>
<dbReference type="InterPro" id="IPR000713">
    <property type="entry name" value="Mur_ligase_N"/>
</dbReference>
<dbReference type="SUPFAM" id="SSF51984">
    <property type="entry name" value="MurCD N-terminal domain"/>
    <property type="match status" value="1"/>
</dbReference>
<dbReference type="Gene3D" id="3.40.50.720">
    <property type="entry name" value="NAD(P)-binding Rossmann-like Domain"/>
    <property type="match status" value="1"/>
</dbReference>
<keyword evidence="6 14" id="KW-0132">Cell division</keyword>
<proteinExistence type="inferred from homology"/>
<dbReference type="Proteomes" id="UP000662904">
    <property type="component" value="Chromosome"/>
</dbReference>
<evidence type="ECO:0000256" key="12">
    <source>
        <dbReference type="ARBA" id="ARBA00023316"/>
    </source>
</evidence>
<dbReference type="RefSeq" id="WP_206707077.1">
    <property type="nucleotide sequence ID" value="NZ_CP059066.1"/>
</dbReference>
<feature type="binding site" evidence="14">
    <location>
        <begin position="112"/>
        <end position="118"/>
    </location>
    <ligand>
        <name>ATP</name>
        <dbReference type="ChEBI" id="CHEBI:30616"/>
    </ligand>
</feature>
<sequence length="458" mass="50300">MIGSYNTIHFIGIGGTGMSGIAKVLFEMGYRITGSDIKESEATKRLKEMGVRIDIGHSYGNVGDADLVVVSTAIPEDNPELTEARDRGIPIVHRADILSKLMDMKKGIAVTGAHGKTTTTSMISLILEKNNFYPTVIVGGELNDIGGNATSGKGDYLVAEADESDGSFLKLNPKIAVVTNIENDHLDYYKSMENLNNAFIRFLMKIPEDGFAVLGIDNSNAAYVSNMVNIKKISFGIRNNADYMAENIEFNGLNSSFNVVYKGKDLGKMELSVPGLHNVYNALAAIAVSHQLGLNLKDIKRSLVTFRGVKRRFQIIGDFKDLKIIDDYAHHPTEIKATLEAAKQFTPKRLIAVFQPHRYTRTQNLYEDFGRAFSCADEVVITDIYGAGEKSIPGVSSELIINSLKENHSLVTYINNKDDIPAYLIDKIRPGDYVITIGAGDIWTVAYSLANKLRGKTA</sequence>
<dbReference type="InterPro" id="IPR050061">
    <property type="entry name" value="MurCDEF_pg_biosynth"/>
</dbReference>
<evidence type="ECO:0000259" key="17">
    <source>
        <dbReference type="Pfam" id="PF08245"/>
    </source>
</evidence>
<dbReference type="GO" id="GO:0005737">
    <property type="term" value="C:cytoplasm"/>
    <property type="evidence" value="ECO:0007669"/>
    <property type="project" value="UniProtKB-SubCell"/>
</dbReference>
<evidence type="ECO:0000256" key="13">
    <source>
        <dbReference type="ARBA" id="ARBA00047833"/>
    </source>
</evidence>
<keyword evidence="7 14" id="KW-0547">Nucleotide-binding</keyword>
<dbReference type="InterPro" id="IPR005758">
    <property type="entry name" value="UDP-N-AcMur_Ala_ligase_MurC"/>
</dbReference>
<keyword evidence="8 14" id="KW-0067">ATP-binding</keyword>
<dbReference type="HAMAP" id="MF_00046">
    <property type="entry name" value="MurC"/>
    <property type="match status" value="1"/>
</dbReference>
<accession>A0A8A0RQA6</accession>
<dbReference type="Pfam" id="PF01225">
    <property type="entry name" value="Mur_ligase"/>
    <property type="match status" value="1"/>
</dbReference>
<evidence type="ECO:0000256" key="11">
    <source>
        <dbReference type="ARBA" id="ARBA00023306"/>
    </source>
</evidence>
<comment type="catalytic activity">
    <reaction evidence="13 14">
        <text>UDP-N-acetyl-alpha-D-muramate + L-alanine + ATP = UDP-N-acetyl-alpha-D-muramoyl-L-alanine + ADP + phosphate + H(+)</text>
        <dbReference type="Rhea" id="RHEA:23372"/>
        <dbReference type="ChEBI" id="CHEBI:15378"/>
        <dbReference type="ChEBI" id="CHEBI:30616"/>
        <dbReference type="ChEBI" id="CHEBI:43474"/>
        <dbReference type="ChEBI" id="CHEBI:57972"/>
        <dbReference type="ChEBI" id="CHEBI:70757"/>
        <dbReference type="ChEBI" id="CHEBI:83898"/>
        <dbReference type="ChEBI" id="CHEBI:456216"/>
        <dbReference type="EC" id="6.3.2.8"/>
    </reaction>
</comment>
<dbReference type="PANTHER" id="PTHR43445">
    <property type="entry name" value="UDP-N-ACETYLMURAMATE--L-ALANINE LIGASE-RELATED"/>
    <property type="match status" value="1"/>
</dbReference>
<evidence type="ECO:0000256" key="14">
    <source>
        <dbReference type="HAMAP-Rule" id="MF_00046"/>
    </source>
</evidence>
<keyword evidence="9 14" id="KW-0133">Cell shape</keyword>
<dbReference type="GO" id="GO:0009252">
    <property type="term" value="P:peptidoglycan biosynthetic process"/>
    <property type="evidence" value="ECO:0007669"/>
    <property type="project" value="UniProtKB-UniRule"/>
</dbReference>
<keyword evidence="11 14" id="KW-0131">Cell cycle</keyword>
<dbReference type="GO" id="GO:0008763">
    <property type="term" value="F:UDP-N-acetylmuramate-L-alanine ligase activity"/>
    <property type="evidence" value="ECO:0007669"/>
    <property type="project" value="UniProtKB-UniRule"/>
</dbReference>
<dbReference type="Gene3D" id="3.90.190.20">
    <property type="entry name" value="Mur ligase, C-terminal domain"/>
    <property type="match status" value="1"/>
</dbReference>
<dbReference type="Gene3D" id="3.40.1190.10">
    <property type="entry name" value="Mur-like, catalytic domain"/>
    <property type="match status" value="1"/>
</dbReference>
<keyword evidence="19" id="KW-1185">Reference proteome</keyword>
<evidence type="ECO:0000256" key="1">
    <source>
        <dbReference type="ARBA" id="ARBA00004496"/>
    </source>
</evidence>